<dbReference type="GO" id="GO:0016094">
    <property type="term" value="P:polyprenol biosynthetic process"/>
    <property type="evidence" value="ECO:0007669"/>
    <property type="project" value="TreeGrafter"/>
</dbReference>
<keyword evidence="3" id="KW-1133">Transmembrane helix</keyword>
<keyword evidence="3" id="KW-0812">Transmembrane</keyword>
<dbReference type="GeneID" id="43672253"/>
<dbReference type="EC" id="2.5.1.-" evidence="3"/>
<dbReference type="InterPro" id="IPR001441">
    <property type="entry name" value="UPP_synth-like"/>
</dbReference>
<organism evidence="4 5">
    <name type="scientific">Aspergillus pseudonomiae</name>
    <dbReference type="NCBI Taxonomy" id="1506151"/>
    <lineage>
        <taxon>Eukaryota</taxon>
        <taxon>Fungi</taxon>
        <taxon>Dikarya</taxon>
        <taxon>Ascomycota</taxon>
        <taxon>Pezizomycotina</taxon>
        <taxon>Eurotiomycetes</taxon>
        <taxon>Eurotiomycetidae</taxon>
        <taxon>Eurotiales</taxon>
        <taxon>Aspergillaceae</taxon>
        <taxon>Aspergillus</taxon>
        <taxon>Aspergillus subgen. Circumdati</taxon>
    </lineage>
</organism>
<dbReference type="InterPro" id="IPR036424">
    <property type="entry name" value="UPP_synth-like_sf"/>
</dbReference>
<dbReference type="GO" id="GO:1904423">
    <property type="term" value="C:dehydrodolichyl diphosphate synthase complex"/>
    <property type="evidence" value="ECO:0007669"/>
    <property type="project" value="TreeGrafter"/>
</dbReference>
<dbReference type="OrthoDB" id="4173905at2759"/>
<dbReference type="Pfam" id="PF01255">
    <property type="entry name" value="Prenyltransf"/>
    <property type="match status" value="1"/>
</dbReference>
<dbReference type="GO" id="GO:0005811">
    <property type="term" value="C:lipid droplet"/>
    <property type="evidence" value="ECO:0007669"/>
    <property type="project" value="TreeGrafter"/>
</dbReference>
<dbReference type="Gene3D" id="3.40.1180.10">
    <property type="entry name" value="Decaprenyl diphosphate synthase-like"/>
    <property type="match status" value="1"/>
</dbReference>
<dbReference type="Proteomes" id="UP000325579">
    <property type="component" value="Unassembled WGS sequence"/>
</dbReference>
<dbReference type="NCBIfam" id="TIGR00055">
    <property type="entry name" value="uppS"/>
    <property type="match status" value="1"/>
</dbReference>
<dbReference type="RefSeq" id="XP_031939731.1">
    <property type="nucleotide sequence ID" value="XM_032087562.1"/>
</dbReference>
<dbReference type="PANTHER" id="PTHR10291:SF43">
    <property type="entry name" value="DEHYDRODOLICHYL DIPHOSPHATE SYNTHASE COMPLEX SUBUNIT DHDDS"/>
    <property type="match status" value="1"/>
</dbReference>
<protein>
    <recommendedName>
        <fullName evidence="3">Alkyl transferase</fullName>
        <ecNumber evidence="3">2.5.1.-</ecNumber>
    </recommendedName>
</protein>
<dbReference type="EMBL" id="ML736788">
    <property type="protein sequence ID" value="KAE8402412.1"/>
    <property type="molecule type" value="Genomic_DNA"/>
</dbReference>
<feature type="transmembrane region" description="Helical" evidence="3">
    <location>
        <begin position="235"/>
        <end position="255"/>
    </location>
</feature>
<sequence length="265" mass="29647">MAFLDQHITSTVASSTGLTILAYLRSFALQTLQCGPIARHVAFILDGNRHFARKYGLSIPEGHSAGADRLFETLDMSYNLGITEVSAYLFSIENFKRGETQVSDLMTVIESFIRRIAQPHGLLKKHGIQLRIIGRLEMVSSRLRSVATEACTGTAGHSRGVVNLFIAYTGRDEIATAVQSTVVECSREGKGDVVKMLDRHMLSANSLPVDLLIRTSSTRRLSDFMLWQCHQGTEIMLLACFWPAFTVWHLFWVVLRWQARRGVCA</sequence>
<gene>
    <name evidence="4" type="ORF">BDV37DRAFT_284724</name>
</gene>
<keyword evidence="2 3" id="KW-0808">Transferase</keyword>
<accession>A0A5N7D7J6</accession>
<dbReference type="CDD" id="cd00475">
    <property type="entry name" value="Cis_IPPS"/>
    <property type="match status" value="1"/>
</dbReference>
<proteinExistence type="inferred from homology"/>
<evidence type="ECO:0000313" key="4">
    <source>
        <dbReference type="EMBL" id="KAE8402412.1"/>
    </source>
</evidence>
<dbReference type="GO" id="GO:0016020">
    <property type="term" value="C:membrane"/>
    <property type="evidence" value="ECO:0007669"/>
    <property type="project" value="TreeGrafter"/>
</dbReference>
<accession>A0A5N6IGP0</accession>
<evidence type="ECO:0000256" key="2">
    <source>
        <dbReference type="ARBA" id="ARBA00022679"/>
    </source>
</evidence>
<dbReference type="GO" id="GO:0005783">
    <property type="term" value="C:endoplasmic reticulum"/>
    <property type="evidence" value="ECO:0007669"/>
    <property type="project" value="TreeGrafter"/>
</dbReference>
<reference evidence="4 5" key="1">
    <citation type="submission" date="2019-04" db="EMBL/GenBank/DDBJ databases">
        <authorList>
            <consortium name="DOE Joint Genome Institute"/>
            <person name="Mondo S."/>
            <person name="Kjaerbolling I."/>
            <person name="Vesth T."/>
            <person name="Frisvad J.C."/>
            <person name="Nybo J.L."/>
            <person name="Theobald S."/>
            <person name="Kildgaard S."/>
            <person name="Isbrandt T."/>
            <person name="Kuo A."/>
            <person name="Sato A."/>
            <person name="Lyhne E.K."/>
            <person name="Kogle M.E."/>
            <person name="Wiebenga A."/>
            <person name="Kun R.S."/>
            <person name="Lubbers R.J."/>
            <person name="Makela M.R."/>
            <person name="Barry K."/>
            <person name="Chovatia M."/>
            <person name="Clum A."/>
            <person name="Daum C."/>
            <person name="Haridas S."/>
            <person name="He G."/>
            <person name="LaButti K."/>
            <person name="Lipzen A."/>
            <person name="Riley R."/>
            <person name="Salamov A."/>
            <person name="Simmons B.A."/>
            <person name="Magnuson J.K."/>
            <person name="Henrissat B."/>
            <person name="Mortensen U.H."/>
            <person name="Larsen T.O."/>
            <person name="Devries R.P."/>
            <person name="Grigoriev I.V."/>
            <person name="Machida M."/>
            <person name="Baker S.E."/>
            <person name="Andersen M.R."/>
            <person name="Cantor M.N."/>
            <person name="Hua S.X."/>
        </authorList>
    </citation>
    <scope>NUCLEOTIDE SEQUENCE [LARGE SCALE GENOMIC DNA]</scope>
    <source>
        <strain evidence="4 5">CBS 119388</strain>
    </source>
</reference>
<dbReference type="SUPFAM" id="SSF64005">
    <property type="entry name" value="Undecaprenyl diphosphate synthase"/>
    <property type="match status" value="1"/>
</dbReference>
<evidence type="ECO:0000256" key="3">
    <source>
        <dbReference type="RuleBase" id="RU363018"/>
    </source>
</evidence>
<keyword evidence="5" id="KW-1185">Reference proteome</keyword>
<evidence type="ECO:0000313" key="5">
    <source>
        <dbReference type="Proteomes" id="UP000325579"/>
    </source>
</evidence>
<comment type="similarity">
    <text evidence="1 3">Belongs to the UPP synthase family.</text>
</comment>
<keyword evidence="3" id="KW-0472">Membrane</keyword>
<name>A0A5N6IGP0_9EURO</name>
<dbReference type="AlphaFoldDB" id="A0A5N6IGP0"/>
<evidence type="ECO:0000256" key="1">
    <source>
        <dbReference type="ARBA" id="ARBA00005432"/>
    </source>
</evidence>
<dbReference type="PANTHER" id="PTHR10291">
    <property type="entry name" value="DEHYDRODOLICHYL DIPHOSPHATE SYNTHASE FAMILY MEMBER"/>
    <property type="match status" value="1"/>
</dbReference>
<dbReference type="GO" id="GO:0045547">
    <property type="term" value="F:ditrans,polycis-polyprenyl diphosphate synthase [(2E,6E)-farnesyl diphosphate specific] activity"/>
    <property type="evidence" value="ECO:0007669"/>
    <property type="project" value="TreeGrafter"/>
</dbReference>